<evidence type="ECO:0008006" key="4">
    <source>
        <dbReference type="Google" id="ProtNLM"/>
    </source>
</evidence>
<gene>
    <name evidence="2" type="ORF">NC653_022326</name>
</gene>
<evidence type="ECO:0000313" key="3">
    <source>
        <dbReference type="Proteomes" id="UP001164929"/>
    </source>
</evidence>
<dbReference type="EMBL" id="JAQIZT010000009">
    <property type="protein sequence ID" value="KAJ6984061.1"/>
    <property type="molecule type" value="Genomic_DNA"/>
</dbReference>
<name>A0AAD6MEZ5_9ROSI</name>
<proteinExistence type="predicted"/>
<reference evidence="2" key="1">
    <citation type="journal article" date="2023" name="Mol. Ecol. Resour.">
        <title>Chromosome-level genome assembly of a triploid poplar Populus alba 'Berolinensis'.</title>
        <authorList>
            <person name="Chen S."/>
            <person name="Yu Y."/>
            <person name="Wang X."/>
            <person name="Wang S."/>
            <person name="Zhang T."/>
            <person name="Zhou Y."/>
            <person name="He R."/>
            <person name="Meng N."/>
            <person name="Wang Y."/>
            <person name="Liu W."/>
            <person name="Liu Z."/>
            <person name="Liu J."/>
            <person name="Guo Q."/>
            <person name="Huang H."/>
            <person name="Sederoff R.R."/>
            <person name="Wang G."/>
            <person name="Qu G."/>
            <person name="Chen S."/>
        </authorList>
    </citation>
    <scope>NUCLEOTIDE SEQUENCE</scope>
    <source>
        <strain evidence="2">SC-2020</strain>
    </source>
</reference>
<keyword evidence="1" id="KW-1133">Transmembrane helix</keyword>
<sequence>MYWKERSFKKIKMAQPLSTACISKSLTQTNPTTPFNSTPFSLTKTLNTKEPTRRALKTSPLHVAAPPHSHHHLYEKKKKQSTELMMRVERRLMILNSLGGIIGTVFLHLRIWTLYFQLHFSFWFVT</sequence>
<keyword evidence="1" id="KW-0812">Transmembrane</keyword>
<feature type="transmembrane region" description="Helical" evidence="1">
    <location>
        <begin position="94"/>
        <end position="115"/>
    </location>
</feature>
<dbReference type="AlphaFoldDB" id="A0AAD6MEZ5"/>
<organism evidence="2 3">
    <name type="scientific">Populus alba x Populus x berolinensis</name>
    <dbReference type="NCBI Taxonomy" id="444605"/>
    <lineage>
        <taxon>Eukaryota</taxon>
        <taxon>Viridiplantae</taxon>
        <taxon>Streptophyta</taxon>
        <taxon>Embryophyta</taxon>
        <taxon>Tracheophyta</taxon>
        <taxon>Spermatophyta</taxon>
        <taxon>Magnoliopsida</taxon>
        <taxon>eudicotyledons</taxon>
        <taxon>Gunneridae</taxon>
        <taxon>Pentapetalae</taxon>
        <taxon>rosids</taxon>
        <taxon>fabids</taxon>
        <taxon>Malpighiales</taxon>
        <taxon>Salicaceae</taxon>
        <taxon>Saliceae</taxon>
        <taxon>Populus</taxon>
    </lineage>
</organism>
<evidence type="ECO:0000256" key="1">
    <source>
        <dbReference type="SAM" id="Phobius"/>
    </source>
</evidence>
<evidence type="ECO:0000313" key="2">
    <source>
        <dbReference type="EMBL" id="KAJ6984061.1"/>
    </source>
</evidence>
<comment type="caution">
    <text evidence="2">The sequence shown here is derived from an EMBL/GenBank/DDBJ whole genome shotgun (WGS) entry which is preliminary data.</text>
</comment>
<accession>A0AAD6MEZ5</accession>
<keyword evidence="3" id="KW-1185">Reference proteome</keyword>
<dbReference type="Proteomes" id="UP001164929">
    <property type="component" value="Chromosome 9"/>
</dbReference>
<keyword evidence="1" id="KW-0472">Membrane</keyword>
<protein>
    <recommendedName>
        <fullName evidence="4">Transmembrane protein</fullName>
    </recommendedName>
</protein>